<feature type="domain" description="Thioredoxin" evidence="2">
    <location>
        <begin position="27"/>
        <end position="174"/>
    </location>
</feature>
<dbReference type="AlphaFoldDB" id="A0A136LWN2"/>
<evidence type="ECO:0000313" key="3">
    <source>
        <dbReference type="EMBL" id="KXK26064.1"/>
    </source>
</evidence>
<feature type="compositionally biased region" description="Polar residues" evidence="1">
    <location>
        <begin position="26"/>
        <end position="37"/>
    </location>
</feature>
<dbReference type="Pfam" id="PF00085">
    <property type="entry name" value="Thioredoxin"/>
    <property type="match status" value="1"/>
</dbReference>
<dbReference type="Proteomes" id="UP000070457">
    <property type="component" value="Unassembled WGS sequence"/>
</dbReference>
<dbReference type="SUPFAM" id="SSF52833">
    <property type="entry name" value="Thioredoxin-like"/>
    <property type="match status" value="1"/>
</dbReference>
<dbReference type="InterPro" id="IPR036249">
    <property type="entry name" value="Thioredoxin-like_sf"/>
</dbReference>
<organism evidence="3 4">
    <name type="scientific">candidate division WS6 bacterium OLB20</name>
    <dbReference type="NCBI Taxonomy" id="1617426"/>
    <lineage>
        <taxon>Bacteria</taxon>
        <taxon>Candidatus Dojkabacteria</taxon>
    </lineage>
</organism>
<dbReference type="STRING" id="1617426.TR69_WS6001001358"/>
<evidence type="ECO:0000259" key="2">
    <source>
        <dbReference type="PROSITE" id="PS51352"/>
    </source>
</evidence>
<proteinExistence type="predicted"/>
<feature type="region of interest" description="Disordered" evidence="1">
    <location>
        <begin position="26"/>
        <end position="73"/>
    </location>
</feature>
<dbReference type="CDD" id="cd02947">
    <property type="entry name" value="TRX_family"/>
    <property type="match status" value="1"/>
</dbReference>
<accession>A0A136LWN2</accession>
<name>A0A136LWN2_9BACT</name>
<feature type="compositionally biased region" description="Basic and acidic residues" evidence="1">
    <location>
        <begin position="40"/>
        <end position="70"/>
    </location>
</feature>
<dbReference type="EMBL" id="JYNZ01000005">
    <property type="protein sequence ID" value="KXK26064.1"/>
    <property type="molecule type" value="Genomic_DNA"/>
</dbReference>
<protein>
    <submittedName>
        <fullName evidence="3">Thioredoxin</fullName>
    </submittedName>
</protein>
<gene>
    <name evidence="3" type="ORF">TR69_WS6001001358</name>
</gene>
<evidence type="ECO:0000313" key="4">
    <source>
        <dbReference type="Proteomes" id="UP000070457"/>
    </source>
</evidence>
<dbReference type="PROSITE" id="PS51352">
    <property type="entry name" value="THIOREDOXIN_2"/>
    <property type="match status" value="1"/>
</dbReference>
<reference evidence="3 4" key="1">
    <citation type="submission" date="2015-02" db="EMBL/GenBank/DDBJ databases">
        <title>Improved understanding of the partial-nitritation anammox process through 23 genomes representing the majority of the microbial community.</title>
        <authorList>
            <person name="Speth D.R."/>
            <person name="In T Zandt M."/>
            <person name="Guerrero Cruz S."/>
            <person name="Jetten M.S."/>
            <person name="Dutilh B.E."/>
        </authorList>
    </citation>
    <scope>NUCLEOTIDE SEQUENCE [LARGE SCALE GENOMIC DNA]</scope>
    <source>
        <strain evidence="3">OLB20</strain>
    </source>
</reference>
<dbReference type="InterPro" id="IPR013766">
    <property type="entry name" value="Thioredoxin_domain"/>
</dbReference>
<sequence>MYIVLAVVVLIILSIGGILLVNAGNNSTNPDQGSNGTADKMMDGESMEKNDDRMEGDDKMDGDDKMKDDSAQSGSYVDYDERLLANASNGDVVLFFLASWCPTCKILNDSINGSLDEIPSDLTILKTDYDTYTQLKQKYGVTYQHTLVQVDAQGNLIKKWSGGFSLDDIVAQLT</sequence>
<evidence type="ECO:0000256" key="1">
    <source>
        <dbReference type="SAM" id="MobiDB-lite"/>
    </source>
</evidence>
<comment type="caution">
    <text evidence="3">The sequence shown here is derived from an EMBL/GenBank/DDBJ whole genome shotgun (WGS) entry which is preliminary data.</text>
</comment>
<dbReference type="Gene3D" id="3.40.30.10">
    <property type="entry name" value="Glutaredoxin"/>
    <property type="match status" value="1"/>
</dbReference>